<evidence type="ECO:0000259" key="3">
    <source>
        <dbReference type="Pfam" id="PF14226"/>
    </source>
</evidence>
<dbReference type="InterPro" id="IPR026992">
    <property type="entry name" value="DIOX_N"/>
</dbReference>
<dbReference type="Gene3D" id="2.60.120.330">
    <property type="entry name" value="B-lactam Antibiotic, Isopenicillin N Synthase, Chain"/>
    <property type="match status" value="1"/>
</dbReference>
<gene>
    <name evidence="4" type="ORF">SAMD00023353_1700600</name>
</gene>
<dbReference type="InterPro" id="IPR044861">
    <property type="entry name" value="IPNS-like_FE2OG_OXY"/>
</dbReference>
<accession>A0A1W2TKU5</accession>
<dbReference type="STRING" id="77044.A0A1W2TKU5"/>
<proteinExistence type="inferred from homology"/>
<dbReference type="Pfam" id="PF03171">
    <property type="entry name" value="2OG-FeII_Oxy"/>
    <property type="match status" value="1"/>
</dbReference>
<dbReference type="InterPro" id="IPR027443">
    <property type="entry name" value="IPNS-like_sf"/>
</dbReference>
<feature type="domain" description="Non-haem dioxygenase N-terminal" evidence="3">
    <location>
        <begin position="25"/>
        <end position="105"/>
    </location>
</feature>
<name>A0A1W2TKU5_ROSNE</name>
<dbReference type="EMBL" id="DF977462">
    <property type="protein sequence ID" value="GAP88878.1"/>
    <property type="molecule type" value="Genomic_DNA"/>
</dbReference>
<evidence type="ECO:0000256" key="1">
    <source>
        <dbReference type="ARBA" id="ARBA00008056"/>
    </source>
</evidence>
<dbReference type="Pfam" id="PF14226">
    <property type="entry name" value="DIOX_N"/>
    <property type="match status" value="1"/>
</dbReference>
<comment type="similarity">
    <text evidence="1">Belongs to the iron/ascorbate-dependent oxidoreductase family.</text>
</comment>
<dbReference type="AlphaFoldDB" id="A0A1W2TKU5"/>
<dbReference type="OrthoDB" id="288590at2759"/>
<reference evidence="4" key="1">
    <citation type="submission" date="2016-03" db="EMBL/GenBank/DDBJ databases">
        <title>Draft genome sequence of Rosellinia necatrix.</title>
        <authorList>
            <person name="Kanematsu S."/>
        </authorList>
    </citation>
    <scope>NUCLEOTIDE SEQUENCE [LARGE SCALE GENOMIC DNA]</scope>
    <source>
        <strain evidence="4">W97</strain>
    </source>
</reference>
<protein>
    <submittedName>
        <fullName evidence="4">Uncharacterized protein</fullName>
    </submittedName>
</protein>
<keyword evidence="5" id="KW-1185">Reference proteome</keyword>
<organism evidence="4">
    <name type="scientific">Rosellinia necatrix</name>
    <name type="common">White root-rot fungus</name>
    <dbReference type="NCBI Taxonomy" id="77044"/>
    <lineage>
        <taxon>Eukaryota</taxon>
        <taxon>Fungi</taxon>
        <taxon>Dikarya</taxon>
        <taxon>Ascomycota</taxon>
        <taxon>Pezizomycotina</taxon>
        <taxon>Sordariomycetes</taxon>
        <taxon>Xylariomycetidae</taxon>
        <taxon>Xylariales</taxon>
        <taxon>Xylariaceae</taxon>
        <taxon>Rosellinia</taxon>
    </lineage>
</organism>
<dbReference type="Proteomes" id="UP000054516">
    <property type="component" value="Unassembled WGS sequence"/>
</dbReference>
<evidence type="ECO:0000313" key="5">
    <source>
        <dbReference type="Proteomes" id="UP000054516"/>
    </source>
</evidence>
<dbReference type="SUPFAM" id="SSF51197">
    <property type="entry name" value="Clavaminate synthase-like"/>
    <property type="match status" value="1"/>
</dbReference>
<dbReference type="InterPro" id="IPR050231">
    <property type="entry name" value="Iron_ascorbate_oxido_reductase"/>
</dbReference>
<feature type="domain" description="Isopenicillin N synthase-like Fe(2+) 2OG dioxygenase" evidence="2">
    <location>
        <begin position="234"/>
        <end position="319"/>
    </location>
</feature>
<sequence>MSRWPATIDASPIFSPNRYGSVPFARRTFAAELVSILKTCSFARVRNHGVAAKTTERLFKLHRYFFDLPLATKLTVQHAGGGSPARGYSPWAYEKAAIRKPDLHTAPSLPPTQHPHPHALLDAREQFTMGPPSDVTFKTPQLAEEDLPGFNAAVADAYRQMAETCRELVRVIEEGLGAPRGSITGQTADGEGTELNLNYYPQARRGTIADALGRSSAGEDNADRSGYVAGMRRIWPHSDLGVVCAIFQDRIGESGLEVYLREPEPELSGFVPVSVDDENDMILFVSDTLERWTNGQLQAAVHRVGLPPATPGSKRILVPKRSSAVMSFRAPPTADLYPLSHFISAKNPARPWYKHITAGEYLKHHNDRINQAMHNGTQTTGKE</sequence>
<evidence type="ECO:0000259" key="2">
    <source>
        <dbReference type="Pfam" id="PF03171"/>
    </source>
</evidence>
<dbReference type="PANTHER" id="PTHR47990">
    <property type="entry name" value="2-OXOGLUTARATE (2OG) AND FE(II)-DEPENDENT OXYGENASE SUPERFAMILY PROTEIN-RELATED"/>
    <property type="match status" value="1"/>
</dbReference>
<evidence type="ECO:0000313" key="4">
    <source>
        <dbReference type="EMBL" id="GAP88878.1"/>
    </source>
</evidence>